<gene>
    <name evidence="1" type="ORF">SAMN02745191_0500</name>
</gene>
<protein>
    <recommendedName>
        <fullName evidence="3">Lipoprotein</fullName>
    </recommendedName>
</protein>
<organism evidence="1 2">
    <name type="scientific">Anaerorhabdus furcosa</name>
    <dbReference type="NCBI Taxonomy" id="118967"/>
    <lineage>
        <taxon>Bacteria</taxon>
        <taxon>Bacillati</taxon>
        <taxon>Bacillota</taxon>
        <taxon>Erysipelotrichia</taxon>
        <taxon>Erysipelotrichales</taxon>
        <taxon>Erysipelotrichaceae</taxon>
        <taxon>Anaerorhabdus</taxon>
    </lineage>
</organism>
<evidence type="ECO:0008006" key="3">
    <source>
        <dbReference type="Google" id="ProtNLM"/>
    </source>
</evidence>
<dbReference type="PROSITE" id="PS51257">
    <property type="entry name" value="PROKAR_LIPOPROTEIN"/>
    <property type="match status" value="1"/>
</dbReference>
<dbReference type="RefSeq" id="WP_078710934.1">
    <property type="nucleotide sequence ID" value="NZ_FUWY01000001.1"/>
</dbReference>
<proteinExistence type="predicted"/>
<name>A0A1T4KEN8_9FIRM</name>
<dbReference type="AlphaFoldDB" id="A0A1T4KEN8"/>
<dbReference type="STRING" id="118967.SAMN02745191_0500"/>
<evidence type="ECO:0000313" key="2">
    <source>
        <dbReference type="Proteomes" id="UP000243297"/>
    </source>
</evidence>
<sequence length="477" mass="54871">MKKILLLILALSLVGCNKVEPIELIDDPNPEDALILSDEQTEQLDKLIYTGGYFDDVVESQDEIFYSVGKNAIHVQLSGLTKIEIDFNLDGIASYSYTFNPIKLDYNEEGTNKTAQLNSVFIRTEDYANSKITSSLVTNDDVSYDICFNQANYKIENNNATKSSENLSLPDSLNNKLFDIYTNQWNTLMAFDSFMQPLNKQINDLVMNFDSYSYRNRDSLTLVNNNQEVARTEINAPATTYEFTDFPYSANNHNYLYWYTFNGEPKKTFPEASAYERTLFLFFFLNSRDSFSIDELSSAFLTVDSQYYCYNGFCSTNKDEVNQGKFREHEFSLMTLDYFNQCINDVFGLNPYTSLDKYKYLDSGVYVSQSEQTLMSDMISGPWDIHYHGASVDHYNESGIDYVTFTPYIAQYGDCRSGQECTYDLYTTEANFVKGSIPESKVNDYVVNNKSKFFTWDITLAPGNNPDFYQVLSYEQK</sequence>
<evidence type="ECO:0000313" key="1">
    <source>
        <dbReference type="EMBL" id="SJZ40837.1"/>
    </source>
</evidence>
<dbReference type="EMBL" id="FUWY01000001">
    <property type="protein sequence ID" value="SJZ40837.1"/>
    <property type="molecule type" value="Genomic_DNA"/>
</dbReference>
<keyword evidence="2" id="KW-1185">Reference proteome</keyword>
<reference evidence="2" key="1">
    <citation type="submission" date="2017-02" db="EMBL/GenBank/DDBJ databases">
        <authorList>
            <person name="Varghese N."/>
            <person name="Submissions S."/>
        </authorList>
    </citation>
    <scope>NUCLEOTIDE SEQUENCE [LARGE SCALE GENOMIC DNA]</scope>
    <source>
        <strain evidence="2">ATCC 25662</strain>
    </source>
</reference>
<accession>A0A1T4KEN8</accession>
<dbReference type="Proteomes" id="UP000243297">
    <property type="component" value="Unassembled WGS sequence"/>
</dbReference>